<keyword evidence="2" id="KW-0328">Glycosyltransferase</keyword>
<dbReference type="SUPFAM" id="SSF53756">
    <property type="entry name" value="UDP-Glycosyltransferase/glycogen phosphorylase"/>
    <property type="match status" value="2"/>
</dbReference>
<dbReference type="AlphaFoldDB" id="A0ABC8R9T5"/>
<dbReference type="EMBL" id="CAUOFW020000981">
    <property type="protein sequence ID" value="CAK9139689.1"/>
    <property type="molecule type" value="Genomic_DNA"/>
</dbReference>
<proteinExistence type="inferred from homology"/>
<dbReference type="Proteomes" id="UP001642360">
    <property type="component" value="Unassembled WGS sequence"/>
</dbReference>
<gene>
    <name evidence="5" type="ORF">ILEXP_LOCUS7089</name>
</gene>
<protein>
    <submittedName>
        <fullName evidence="5">Uncharacterized protein</fullName>
    </submittedName>
</protein>
<evidence type="ECO:0000313" key="5">
    <source>
        <dbReference type="EMBL" id="CAK9139689.1"/>
    </source>
</evidence>
<evidence type="ECO:0000256" key="4">
    <source>
        <dbReference type="SAM" id="MobiDB-lite"/>
    </source>
</evidence>
<accession>A0ABC8R9T5</accession>
<dbReference type="GO" id="GO:0008194">
    <property type="term" value="F:UDP-glycosyltransferase activity"/>
    <property type="evidence" value="ECO:0007669"/>
    <property type="project" value="UniProtKB-ARBA"/>
</dbReference>
<dbReference type="Pfam" id="PF00201">
    <property type="entry name" value="UDPGT"/>
    <property type="match status" value="2"/>
</dbReference>
<keyword evidence="6" id="KW-1185">Reference proteome</keyword>
<reference evidence="5 6" key="1">
    <citation type="submission" date="2024-02" db="EMBL/GenBank/DDBJ databases">
        <authorList>
            <person name="Vignale AGUSTIN F."/>
            <person name="Sosa J E."/>
            <person name="Modenutti C."/>
        </authorList>
    </citation>
    <scope>NUCLEOTIDE SEQUENCE [LARGE SCALE GENOMIC DNA]</scope>
</reference>
<sequence length="970" mass="109422">MVRRHILLVPFPAQGHINPSIQFAKQLIQTGVEVTFVTSLYAHRRMTKTTGPPKDLNFATFFDGYDDNFKRSDIDPKKYVSEIKNRGSQTLREIIKTSANEGRPITCLVYNLLLPWAAEVAREVHIPAALLWIQPATVLHIYYYYFHAGFDISVENCKDPSWSIELPGLTLIKSQDLPSFILPSNSDKFNALQHFKEQFETLDEETNPIVLVNSFDALEPEALKAIDKYNLIGIGPLIPSAFLDGKDPSDTSFGGDLFEKSNAYTEWLNSKPKSSVVYVSFGSILSLPKRQMEEIARGLLESYRPFLWVVRAKENGEEEREEDKLSCMEELEQQGMVVPWCSQLEVLSHPSLGCFVTHCGWNSTLESLVSGVSVVAFPHWSDQTTNAKMIEDVWKTGVRVKPSGEEIVEGDELKQCIEMVMGGGEKGEEMRRNAQRWKDLARGAVKEGGSSNKNLKAFVQEIREDVVLKLSVIIWSYFMVMFLIKLSDLDTTTKIKGIPRAAAMVRRHILLVPFPAQGHINPSIQFAKQLIQTGVEVTFVTSLYAHRRMTKTTGPPKDLNFATFFDGYDDNFKRSDIDPKKYVSEIKNRGSQTLREIIKTSANEGRPITCLVYNLLLPWAAEVAREVHIPAALLWIQPATVLHIYYYYFHAGFDISVENCKDPSWSIELPGLTLIKSQDLPSFILPSNSDKFNALQHFKEQFETLDEETNPIVLVNSFDALEPEALKAIDKYNLIGIGPLIPSAFLDGKDPSDTSFGGDLFEKSNAYTEWLNSKPKSSVVYVSFGSILSLSKRQMEEIARGLLETYRPFLWVVRAKENGEEEREEDKLSCMEELEQQGMVVPWCSQLEVLSHPSLGCFVTHCGWNSTLESLVSGVSVVAFPHWSDQTTNAKMIEDVWKTGVRVKPSGEEIVEGGELKQCIEMVMGGGEKGEEMRRNAQRWKDLAREAVKEGGSSNKNLKAFVQEIREDGR</sequence>
<evidence type="ECO:0000256" key="1">
    <source>
        <dbReference type="ARBA" id="ARBA00009995"/>
    </source>
</evidence>
<dbReference type="PANTHER" id="PTHR11926:SF870">
    <property type="entry name" value="UDP-GLYCOSYLTRANSFERASE 75B1"/>
    <property type="match status" value="1"/>
</dbReference>
<dbReference type="InterPro" id="IPR002213">
    <property type="entry name" value="UDP_glucos_trans"/>
</dbReference>
<dbReference type="FunFam" id="3.40.50.2000:FF:000167">
    <property type="entry name" value="Glycosyltransferase"/>
    <property type="match status" value="2"/>
</dbReference>
<dbReference type="Gene3D" id="3.40.50.2000">
    <property type="entry name" value="Glycogen Phosphorylase B"/>
    <property type="match status" value="4"/>
</dbReference>
<dbReference type="CDD" id="cd03784">
    <property type="entry name" value="GT1_Gtf-like"/>
    <property type="match status" value="2"/>
</dbReference>
<comment type="similarity">
    <text evidence="1">Belongs to the UDP-glycosyltransferase family.</text>
</comment>
<dbReference type="PANTHER" id="PTHR11926">
    <property type="entry name" value="GLUCOSYL/GLUCURONOSYL TRANSFERASES"/>
    <property type="match status" value="1"/>
</dbReference>
<feature type="region of interest" description="Disordered" evidence="4">
    <location>
        <begin position="951"/>
        <end position="970"/>
    </location>
</feature>
<dbReference type="FunFam" id="3.40.50.2000:FF:000019">
    <property type="entry name" value="Glycosyltransferase"/>
    <property type="match status" value="1"/>
</dbReference>
<keyword evidence="3" id="KW-0808">Transferase</keyword>
<dbReference type="FunFam" id="3.40.50.2000:FF:000237">
    <property type="entry name" value="Glycosyltransferase"/>
    <property type="match status" value="1"/>
</dbReference>
<evidence type="ECO:0000313" key="6">
    <source>
        <dbReference type="Proteomes" id="UP001642360"/>
    </source>
</evidence>
<comment type="caution">
    <text evidence="5">The sequence shown here is derived from an EMBL/GenBank/DDBJ whole genome shotgun (WGS) entry which is preliminary data.</text>
</comment>
<organism evidence="5 6">
    <name type="scientific">Ilex paraguariensis</name>
    <name type="common">yerba mate</name>
    <dbReference type="NCBI Taxonomy" id="185542"/>
    <lineage>
        <taxon>Eukaryota</taxon>
        <taxon>Viridiplantae</taxon>
        <taxon>Streptophyta</taxon>
        <taxon>Embryophyta</taxon>
        <taxon>Tracheophyta</taxon>
        <taxon>Spermatophyta</taxon>
        <taxon>Magnoliopsida</taxon>
        <taxon>eudicotyledons</taxon>
        <taxon>Gunneridae</taxon>
        <taxon>Pentapetalae</taxon>
        <taxon>asterids</taxon>
        <taxon>campanulids</taxon>
        <taxon>Aquifoliales</taxon>
        <taxon>Aquifoliaceae</taxon>
        <taxon>Ilex</taxon>
    </lineage>
</organism>
<evidence type="ECO:0000256" key="2">
    <source>
        <dbReference type="ARBA" id="ARBA00022676"/>
    </source>
</evidence>
<evidence type="ECO:0000256" key="3">
    <source>
        <dbReference type="ARBA" id="ARBA00022679"/>
    </source>
</evidence>
<name>A0ABC8R9T5_9AQUA</name>